<keyword evidence="2" id="KW-1185">Reference proteome</keyword>
<dbReference type="OrthoDB" id="256574at2"/>
<dbReference type="RefSeq" id="WP_093822922.1">
    <property type="nucleotide sequence ID" value="NZ_FOLQ01000001.1"/>
</dbReference>
<gene>
    <name evidence="1" type="ORF">SAMN05216167_101577</name>
</gene>
<name>A0A1I1GXR7_9BACT</name>
<dbReference type="CDD" id="cd24012">
    <property type="entry name" value="ASKHA_NBD_KDGal-kinase"/>
    <property type="match status" value="1"/>
</dbReference>
<organism evidence="1 2">
    <name type="scientific">Spirosoma endophyticum</name>
    <dbReference type="NCBI Taxonomy" id="662367"/>
    <lineage>
        <taxon>Bacteria</taxon>
        <taxon>Pseudomonadati</taxon>
        <taxon>Bacteroidota</taxon>
        <taxon>Cytophagia</taxon>
        <taxon>Cytophagales</taxon>
        <taxon>Cytophagaceae</taxon>
        <taxon>Spirosoma</taxon>
    </lineage>
</organism>
<evidence type="ECO:0000313" key="2">
    <source>
        <dbReference type="Proteomes" id="UP000198598"/>
    </source>
</evidence>
<reference evidence="1 2" key="1">
    <citation type="submission" date="2016-10" db="EMBL/GenBank/DDBJ databases">
        <authorList>
            <person name="de Groot N.N."/>
        </authorList>
    </citation>
    <scope>NUCLEOTIDE SEQUENCE [LARGE SCALE GENOMIC DNA]</scope>
    <source>
        <strain evidence="1 2">DSM 26130</strain>
    </source>
</reference>
<dbReference type="AlphaFoldDB" id="A0A1I1GXR7"/>
<proteinExistence type="predicted"/>
<dbReference type="Gene3D" id="3.30.420.310">
    <property type="entry name" value="2-keto-3-deoxy-galactonokinase, C-terminal domain"/>
    <property type="match status" value="1"/>
</dbReference>
<dbReference type="Proteomes" id="UP000198598">
    <property type="component" value="Unassembled WGS sequence"/>
</dbReference>
<accession>A0A1I1GXR7</accession>
<dbReference type="GO" id="GO:0034194">
    <property type="term" value="P:D-galactonate catabolic process"/>
    <property type="evidence" value="ECO:0007669"/>
    <property type="project" value="InterPro"/>
</dbReference>
<dbReference type="InterPro" id="IPR042257">
    <property type="entry name" value="DGOK_C"/>
</dbReference>
<dbReference type="GO" id="GO:0008671">
    <property type="term" value="F:2-dehydro-3-deoxygalactonokinase activity"/>
    <property type="evidence" value="ECO:0007669"/>
    <property type="project" value="InterPro"/>
</dbReference>
<evidence type="ECO:0000313" key="1">
    <source>
        <dbReference type="EMBL" id="SFC16331.1"/>
    </source>
</evidence>
<dbReference type="InterPro" id="IPR007729">
    <property type="entry name" value="DGOK"/>
</dbReference>
<dbReference type="STRING" id="662367.SAMN05216167_101577"/>
<keyword evidence="1" id="KW-0418">Kinase</keyword>
<dbReference type="EMBL" id="FOLQ01000001">
    <property type="protein sequence ID" value="SFC16331.1"/>
    <property type="molecule type" value="Genomic_DNA"/>
</dbReference>
<sequence length="335" mass="37587">MKNYLLGCDWGTSSFRLRLINSTDIQLIGEITSQEGIANTFTSWKANGEPKGISREQFFRVQLQRQINLLAKQLTINLDDIPVVISGMASSSIGMDEVPYATLPFPVDGSLASIKRLETQVDFAHDIILISGVRTEHDVMRGEETQLIGLLALLDTLHVDSEESILIFPGTHSKHIYIQNQQVVDFQTFMTGEVFNLMSHYSILKDSVESNGLTVFEERELDAFKSGINQSHDSSILNSLFRVRTNQLFNQLTKRQNALYLSGLLIGNELKSLINQPTWQLILCSGNNLYELYKLAMEELHLSERTITISADLIDKATIAGQVKIAQNQLLPLSK</sequence>
<keyword evidence="1" id="KW-0808">Transferase</keyword>
<dbReference type="Gene3D" id="3.30.420.300">
    <property type="entry name" value="2-keto-3-deoxy-galactonokinase, substrate binding domain"/>
    <property type="match status" value="1"/>
</dbReference>
<dbReference type="Pfam" id="PF05035">
    <property type="entry name" value="DGOK"/>
    <property type="match status" value="1"/>
</dbReference>
<dbReference type="InterPro" id="IPR042258">
    <property type="entry name" value="DGOK_N"/>
</dbReference>
<protein>
    <submittedName>
        <fullName evidence="1">2-dehydro-3-deoxygalactonokinase</fullName>
    </submittedName>
</protein>